<gene>
    <name evidence="1" type="ORF">DW264_00205</name>
</gene>
<sequence length="94" mass="10548">MVKALYGKLHYGELEVIVGAKELDISLAIIDERAARRMASEFLVDTIGILGILSLAKQRGIISCIKPDLDRLRENGYRIAESLYQQILIKNGEF</sequence>
<evidence type="ECO:0000313" key="1">
    <source>
        <dbReference type="EMBL" id="RHG30713.1"/>
    </source>
</evidence>
<protein>
    <submittedName>
        <fullName evidence="1">DUF3368 domain-containing protein</fullName>
    </submittedName>
</protein>
<reference evidence="1 2" key="1">
    <citation type="submission" date="2018-08" db="EMBL/GenBank/DDBJ databases">
        <title>A genome reference for cultivated species of the human gut microbiota.</title>
        <authorList>
            <person name="Zou Y."/>
            <person name="Xue W."/>
            <person name="Luo G."/>
        </authorList>
    </citation>
    <scope>NUCLEOTIDE SEQUENCE [LARGE SCALE GENOMIC DNA]</scope>
    <source>
        <strain evidence="1 2">AM22-21LB</strain>
    </source>
</reference>
<dbReference type="PANTHER" id="PTHR39550:SF1">
    <property type="entry name" value="SLL0658 PROTEIN"/>
    <property type="match status" value="1"/>
</dbReference>
<comment type="caution">
    <text evidence="1">The sequence shown here is derived from an EMBL/GenBank/DDBJ whole genome shotgun (WGS) entry which is preliminary data.</text>
</comment>
<proteinExistence type="predicted"/>
<dbReference type="InterPro" id="IPR021799">
    <property type="entry name" value="PIN-like_prokaryotic"/>
</dbReference>
<dbReference type="PANTHER" id="PTHR39550">
    <property type="entry name" value="SLL0658 PROTEIN"/>
    <property type="match status" value="1"/>
</dbReference>
<evidence type="ECO:0000313" key="2">
    <source>
        <dbReference type="Proteomes" id="UP000284051"/>
    </source>
</evidence>
<dbReference type="AlphaFoldDB" id="A0A414T979"/>
<dbReference type="Proteomes" id="UP000284051">
    <property type="component" value="Unassembled WGS sequence"/>
</dbReference>
<dbReference type="EMBL" id="QRID01000001">
    <property type="protein sequence ID" value="RHG30713.1"/>
    <property type="molecule type" value="Genomic_DNA"/>
</dbReference>
<dbReference type="Pfam" id="PF11848">
    <property type="entry name" value="DUF3368"/>
    <property type="match status" value="1"/>
</dbReference>
<accession>A0A414T979</accession>
<organism evidence="1 2">
    <name type="scientific">Roseburia intestinalis</name>
    <dbReference type="NCBI Taxonomy" id="166486"/>
    <lineage>
        <taxon>Bacteria</taxon>
        <taxon>Bacillati</taxon>
        <taxon>Bacillota</taxon>
        <taxon>Clostridia</taxon>
        <taxon>Lachnospirales</taxon>
        <taxon>Lachnospiraceae</taxon>
        <taxon>Roseburia</taxon>
    </lineage>
</organism>
<name>A0A414T979_9FIRM</name>
<dbReference type="RefSeq" id="WP_118771768.1">
    <property type="nucleotide sequence ID" value="NZ_QRID01000001.1"/>
</dbReference>